<dbReference type="SMART" id="SM00708">
    <property type="entry name" value="PhBP"/>
    <property type="match status" value="1"/>
</dbReference>
<dbReference type="EMBL" id="NWSH01001428">
    <property type="protein sequence ID" value="PCG71264.1"/>
    <property type="molecule type" value="Genomic_DNA"/>
</dbReference>
<evidence type="ECO:0000313" key="2">
    <source>
        <dbReference type="EMBL" id="PCG71264.1"/>
    </source>
</evidence>
<feature type="chain" id="PRO_5012720424" description="Odorant binding protein" evidence="1">
    <location>
        <begin position="21"/>
        <end position="168"/>
    </location>
</feature>
<accession>A0A2A4JI55</accession>
<comment type="caution">
    <text evidence="2">The sequence shown here is derived from an EMBL/GenBank/DDBJ whole genome shotgun (WGS) entry which is preliminary data.</text>
</comment>
<dbReference type="Pfam" id="PF01395">
    <property type="entry name" value="PBP_GOBP"/>
    <property type="match status" value="1"/>
</dbReference>
<name>A0A2A4JI55_HELVI</name>
<proteinExistence type="predicted"/>
<keyword evidence="1" id="KW-0732">Signal</keyword>
<dbReference type="InterPro" id="IPR006170">
    <property type="entry name" value="PBP/GOBP"/>
</dbReference>
<organism evidence="2">
    <name type="scientific">Heliothis virescens</name>
    <name type="common">Tobacco budworm moth</name>
    <dbReference type="NCBI Taxonomy" id="7102"/>
    <lineage>
        <taxon>Eukaryota</taxon>
        <taxon>Metazoa</taxon>
        <taxon>Ecdysozoa</taxon>
        <taxon>Arthropoda</taxon>
        <taxon>Hexapoda</taxon>
        <taxon>Insecta</taxon>
        <taxon>Pterygota</taxon>
        <taxon>Neoptera</taxon>
        <taxon>Endopterygota</taxon>
        <taxon>Lepidoptera</taxon>
        <taxon>Glossata</taxon>
        <taxon>Ditrysia</taxon>
        <taxon>Noctuoidea</taxon>
        <taxon>Noctuidae</taxon>
        <taxon>Heliothinae</taxon>
        <taxon>Heliothis</taxon>
    </lineage>
</organism>
<dbReference type="GO" id="GO:0005549">
    <property type="term" value="F:odorant binding"/>
    <property type="evidence" value="ECO:0007669"/>
    <property type="project" value="InterPro"/>
</dbReference>
<dbReference type="Gene3D" id="1.10.238.20">
    <property type="entry name" value="Pheromone/general odorant binding protein domain"/>
    <property type="match status" value="1"/>
</dbReference>
<dbReference type="AlphaFoldDB" id="A0A2A4JI55"/>
<evidence type="ECO:0008006" key="3">
    <source>
        <dbReference type="Google" id="ProtNLM"/>
    </source>
</evidence>
<dbReference type="SMR" id="A0A2A4JI55"/>
<evidence type="ECO:0000256" key="1">
    <source>
        <dbReference type="SAM" id="SignalP"/>
    </source>
</evidence>
<sequence length="168" mass="18571">MTRVLLAIGLTVITFALTNSANTKTSAMTKEAITTTTMADQESSIDSNLDVDVIAVMNACNESYRIEMAYLESLNESGSFIDENDKTPKCFIRCVFENIGIVSEDGMQLNPARAAVIFAGQRNGKPMDDIGDMTALCAADRQETCPCDRSYKFLRCLMSMEIERYDKS</sequence>
<dbReference type="CDD" id="cd23992">
    <property type="entry name" value="PBP_GOBP"/>
    <property type="match status" value="1"/>
</dbReference>
<dbReference type="SUPFAM" id="SSF47565">
    <property type="entry name" value="Insect pheromone/odorant-binding proteins"/>
    <property type="match status" value="1"/>
</dbReference>
<protein>
    <recommendedName>
        <fullName evidence="3">Odorant binding protein</fullName>
    </recommendedName>
</protein>
<dbReference type="STRING" id="7102.A0A2A4JI55"/>
<feature type="signal peptide" evidence="1">
    <location>
        <begin position="1"/>
        <end position="20"/>
    </location>
</feature>
<gene>
    <name evidence="2" type="ORF">B5V51_2057</name>
</gene>
<dbReference type="InterPro" id="IPR036728">
    <property type="entry name" value="PBP_GOBP_sf"/>
</dbReference>
<reference evidence="2" key="1">
    <citation type="submission" date="2017-09" db="EMBL/GenBank/DDBJ databases">
        <title>Contemporary evolution of a Lepidopteran species, Heliothis virescens, in response to modern agricultural practices.</title>
        <authorList>
            <person name="Fritz M.L."/>
            <person name="Deyonke A.M."/>
            <person name="Papanicolaou A."/>
            <person name="Micinski S."/>
            <person name="Westbrook J."/>
            <person name="Gould F."/>
        </authorList>
    </citation>
    <scope>NUCLEOTIDE SEQUENCE [LARGE SCALE GENOMIC DNA]</scope>
    <source>
        <strain evidence="2">HvINT-</strain>
        <tissue evidence="2">Whole body</tissue>
    </source>
</reference>